<dbReference type="SUPFAM" id="SSF53697">
    <property type="entry name" value="SIS domain"/>
    <property type="match status" value="1"/>
</dbReference>
<dbReference type="GO" id="GO:0097367">
    <property type="term" value="F:carbohydrate derivative binding"/>
    <property type="evidence" value="ECO:0007669"/>
    <property type="project" value="InterPro"/>
</dbReference>
<dbReference type="CDD" id="cd05013">
    <property type="entry name" value="SIS_RpiR"/>
    <property type="match status" value="1"/>
</dbReference>
<proteinExistence type="predicted"/>
<organism evidence="2 3">
    <name type="scientific">Parenemella sanctibonifatiensis</name>
    <dbReference type="NCBI Taxonomy" id="2016505"/>
    <lineage>
        <taxon>Bacteria</taxon>
        <taxon>Bacillati</taxon>
        <taxon>Actinomycetota</taxon>
        <taxon>Actinomycetes</taxon>
        <taxon>Propionibacteriales</taxon>
        <taxon>Propionibacteriaceae</taxon>
        <taxon>Parenemella</taxon>
    </lineage>
</organism>
<keyword evidence="3" id="KW-1185">Reference proteome</keyword>
<dbReference type="GO" id="GO:1901135">
    <property type="term" value="P:carbohydrate derivative metabolic process"/>
    <property type="evidence" value="ECO:0007669"/>
    <property type="project" value="InterPro"/>
</dbReference>
<evidence type="ECO:0000313" key="2">
    <source>
        <dbReference type="EMBL" id="OYN88661.1"/>
    </source>
</evidence>
<gene>
    <name evidence="2" type="ORF">CGZ91_13760</name>
</gene>
<dbReference type="Proteomes" id="UP000216300">
    <property type="component" value="Unassembled WGS sequence"/>
</dbReference>
<dbReference type="InterPro" id="IPR035472">
    <property type="entry name" value="RpiR-like_SIS"/>
</dbReference>
<dbReference type="PROSITE" id="PS51464">
    <property type="entry name" value="SIS"/>
    <property type="match status" value="1"/>
</dbReference>
<dbReference type="PANTHER" id="PTHR30390:SF7">
    <property type="entry name" value="PHOSPHOHEPTOSE ISOMERASE"/>
    <property type="match status" value="1"/>
</dbReference>
<dbReference type="AlphaFoldDB" id="A0A255ECK4"/>
<dbReference type="InterPro" id="IPR050099">
    <property type="entry name" value="SIS_GmhA/DiaA_subfam"/>
</dbReference>
<dbReference type="Gene3D" id="3.40.50.10490">
    <property type="entry name" value="Glucose-6-phosphate isomerase like protein, domain 1"/>
    <property type="match status" value="1"/>
</dbReference>
<evidence type="ECO:0000313" key="3">
    <source>
        <dbReference type="Proteomes" id="UP000216300"/>
    </source>
</evidence>
<protein>
    <recommendedName>
        <fullName evidence="1">SIS domain-containing protein</fullName>
    </recommendedName>
</protein>
<dbReference type="InterPro" id="IPR046348">
    <property type="entry name" value="SIS_dom_sf"/>
</dbReference>
<sequence length="224" mass="23395">MTNLSAEQFLTRALEIATTAATSQLDVIRTTAAAIADSYGAGGTLWAFGTGHSHMIAEEIWGRAGGLTEVKAILEPALMLHEGLQKSSLTERLPGMAEVLLACRDIGADDVVLIASNSGRNAVPVEFARGCKERGATVVALTSVQHSRQTTSRVPSGEKLLDIADIVIDNCGEPGDAIMANDPHPVGATSSMVGCMLVQALVVEVVAEMHRRGTPAPVLLSLNA</sequence>
<comment type="caution">
    <text evidence="2">The sequence shown here is derived from an EMBL/GenBank/DDBJ whole genome shotgun (WGS) entry which is preliminary data.</text>
</comment>
<feature type="domain" description="SIS" evidence="1">
    <location>
        <begin position="35"/>
        <end position="215"/>
    </location>
</feature>
<dbReference type="Pfam" id="PF13580">
    <property type="entry name" value="SIS_2"/>
    <property type="match status" value="1"/>
</dbReference>
<dbReference type="PANTHER" id="PTHR30390">
    <property type="entry name" value="SEDOHEPTULOSE 7-PHOSPHATE ISOMERASE / DNAA INITIATOR-ASSOCIATING FACTOR FOR REPLICATION INITIATION"/>
    <property type="match status" value="1"/>
</dbReference>
<dbReference type="OrthoDB" id="9813831at2"/>
<reference evidence="2 3" key="1">
    <citation type="submission" date="2017-07" db="EMBL/GenBank/DDBJ databases">
        <title>Draft whole genome sequences of clinical Proprionibacteriaceae strains.</title>
        <authorList>
            <person name="Bernier A.-M."/>
            <person name="Bernard K."/>
            <person name="Domingo M.-C."/>
        </authorList>
    </citation>
    <scope>NUCLEOTIDE SEQUENCE [LARGE SCALE GENOMIC DNA]</scope>
    <source>
        <strain evidence="2 3">NML 150081</strain>
    </source>
</reference>
<name>A0A255ECK4_9ACTN</name>
<dbReference type="EMBL" id="NMVJ01000011">
    <property type="protein sequence ID" value="OYN88661.1"/>
    <property type="molecule type" value="Genomic_DNA"/>
</dbReference>
<dbReference type="RefSeq" id="WP_094456057.1">
    <property type="nucleotide sequence ID" value="NZ_NMVJ01000011.1"/>
</dbReference>
<dbReference type="InterPro" id="IPR001347">
    <property type="entry name" value="SIS_dom"/>
</dbReference>
<accession>A0A255ECK4</accession>
<dbReference type="NCBIfam" id="NF002805">
    <property type="entry name" value="PRK02947.1"/>
    <property type="match status" value="1"/>
</dbReference>
<evidence type="ECO:0000259" key="1">
    <source>
        <dbReference type="PROSITE" id="PS51464"/>
    </source>
</evidence>